<name>A0A3S5B0W8_9PLAT</name>
<organism evidence="1 2">
    <name type="scientific">Protopolystoma xenopodis</name>
    <dbReference type="NCBI Taxonomy" id="117903"/>
    <lineage>
        <taxon>Eukaryota</taxon>
        <taxon>Metazoa</taxon>
        <taxon>Spiralia</taxon>
        <taxon>Lophotrochozoa</taxon>
        <taxon>Platyhelminthes</taxon>
        <taxon>Monogenea</taxon>
        <taxon>Polyopisthocotylea</taxon>
        <taxon>Polystomatidea</taxon>
        <taxon>Polystomatidae</taxon>
        <taxon>Protopolystoma</taxon>
    </lineage>
</organism>
<evidence type="ECO:0000313" key="2">
    <source>
        <dbReference type="Proteomes" id="UP000784294"/>
    </source>
</evidence>
<dbReference type="Proteomes" id="UP000784294">
    <property type="component" value="Unassembled WGS sequence"/>
</dbReference>
<accession>A0A3S5B0W8</accession>
<sequence length="216" mass="24783">MPTFPNWFIGFSDPVPPEPIRTTTLGMHVQSTPPVTFNPLSVPDSVVDEKGPQSRVEQVARKLVGWLQKKSFLQTNQNSLPNPNFATTTAATSFLTDITKDDMFSTHWCGEEATCYRTVHQLRSPTYTRNLIMTDRTYAVLVRSLNDSRYFGYKFYTPYRLMHYAPTDKTEKERGEKLIEKKTALGSGSVVWLRKYLLNYLDAFSKSEKLPVRDLI</sequence>
<comment type="caution">
    <text evidence="1">The sequence shown here is derived from an EMBL/GenBank/DDBJ whole genome shotgun (WGS) entry which is preliminary data.</text>
</comment>
<protein>
    <submittedName>
        <fullName evidence="1">Uncharacterized protein</fullName>
    </submittedName>
</protein>
<gene>
    <name evidence="1" type="ORF">PXEA_LOCUS30722</name>
</gene>
<dbReference type="EMBL" id="CAAALY010254506">
    <property type="protein sequence ID" value="VEL37282.1"/>
    <property type="molecule type" value="Genomic_DNA"/>
</dbReference>
<reference evidence="1" key="1">
    <citation type="submission" date="2018-11" db="EMBL/GenBank/DDBJ databases">
        <authorList>
            <consortium name="Pathogen Informatics"/>
        </authorList>
    </citation>
    <scope>NUCLEOTIDE SEQUENCE</scope>
</reference>
<dbReference type="AlphaFoldDB" id="A0A3S5B0W8"/>
<evidence type="ECO:0000313" key="1">
    <source>
        <dbReference type="EMBL" id="VEL37282.1"/>
    </source>
</evidence>
<proteinExistence type="predicted"/>
<keyword evidence="2" id="KW-1185">Reference proteome</keyword>